<evidence type="ECO:0000313" key="2">
    <source>
        <dbReference type="RefSeq" id="XP_016651271.1"/>
    </source>
</evidence>
<proteinExistence type="predicted"/>
<evidence type="ECO:0000313" key="1">
    <source>
        <dbReference type="Proteomes" id="UP000694861"/>
    </source>
</evidence>
<sequence length="116" mass="13394">MSNSEFFVVQDTRPYSVHRDYYRMMGSQDPVLAADKANVTEASVRGTKSAEQLKGLYMLCEATRLLKVLARSDSVLTEGECVPCCLNLAMYKALYKFLFPQMFCYCHLCRRFEKYT</sequence>
<keyword evidence="1" id="KW-1185">Reference proteome</keyword>
<name>A0ABM1LV44_PRUMU</name>
<reference evidence="1" key="1">
    <citation type="journal article" date="2012" name="Nat. Commun.">
        <title>The genome of Prunus mume.</title>
        <authorList>
            <person name="Zhang Q."/>
            <person name="Chen W."/>
            <person name="Sun L."/>
            <person name="Zhao F."/>
            <person name="Huang B."/>
            <person name="Yang W."/>
            <person name="Tao Y."/>
            <person name="Wang J."/>
            <person name="Yuan Z."/>
            <person name="Fan G."/>
            <person name="Xing Z."/>
            <person name="Han C."/>
            <person name="Pan H."/>
            <person name="Zhong X."/>
            <person name="Shi W."/>
            <person name="Liang X."/>
            <person name="Du D."/>
            <person name="Sun F."/>
            <person name="Xu Z."/>
            <person name="Hao R."/>
            <person name="Lv T."/>
            <person name="Lv Y."/>
            <person name="Zheng Z."/>
            <person name="Sun M."/>
            <person name="Luo L."/>
            <person name="Cai M."/>
            <person name="Gao Y."/>
            <person name="Wang J."/>
            <person name="Yin Y."/>
            <person name="Xu X."/>
            <person name="Cheng T."/>
            <person name="Wang J."/>
        </authorList>
    </citation>
    <scope>NUCLEOTIDE SEQUENCE [LARGE SCALE GENOMIC DNA]</scope>
</reference>
<reference evidence="2" key="2">
    <citation type="submission" date="2025-08" db="UniProtKB">
        <authorList>
            <consortium name="RefSeq"/>
        </authorList>
    </citation>
    <scope>IDENTIFICATION</scope>
</reference>
<gene>
    <name evidence="2" type="primary">LOC103338383</name>
</gene>
<dbReference type="RefSeq" id="XP_016651271.1">
    <property type="nucleotide sequence ID" value="XM_016795785.1"/>
</dbReference>
<protein>
    <submittedName>
        <fullName evidence="2">Uncharacterized protein LOC103338383</fullName>
    </submittedName>
</protein>
<accession>A0ABM1LV44</accession>
<dbReference type="GeneID" id="103338383"/>
<organism evidence="1 2">
    <name type="scientific">Prunus mume</name>
    <name type="common">Japanese apricot</name>
    <name type="synonym">Armeniaca mume</name>
    <dbReference type="NCBI Taxonomy" id="102107"/>
    <lineage>
        <taxon>Eukaryota</taxon>
        <taxon>Viridiplantae</taxon>
        <taxon>Streptophyta</taxon>
        <taxon>Embryophyta</taxon>
        <taxon>Tracheophyta</taxon>
        <taxon>Spermatophyta</taxon>
        <taxon>Magnoliopsida</taxon>
        <taxon>eudicotyledons</taxon>
        <taxon>Gunneridae</taxon>
        <taxon>Pentapetalae</taxon>
        <taxon>rosids</taxon>
        <taxon>fabids</taxon>
        <taxon>Rosales</taxon>
        <taxon>Rosaceae</taxon>
        <taxon>Amygdaloideae</taxon>
        <taxon>Amygdaleae</taxon>
        <taxon>Prunus</taxon>
    </lineage>
</organism>
<dbReference type="Proteomes" id="UP000694861">
    <property type="component" value="Linkage group LG7"/>
</dbReference>